<dbReference type="STRING" id="1423759.FC92_GL001088"/>
<dbReference type="PATRIC" id="fig|1423759.3.peg.1152"/>
<dbReference type="GO" id="GO:0000287">
    <property type="term" value="F:magnesium ion binding"/>
    <property type="evidence" value="ECO:0007669"/>
    <property type="project" value="InterPro"/>
</dbReference>
<dbReference type="SUPFAM" id="SSF103084">
    <property type="entry name" value="Holliday junction resolvase RusA"/>
    <property type="match status" value="1"/>
</dbReference>
<dbReference type="Proteomes" id="UP000051448">
    <property type="component" value="Unassembled WGS sequence"/>
</dbReference>
<dbReference type="EMBL" id="AZDX01000003">
    <property type="protein sequence ID" value="KRL08015.1"/>
    <property type="molecule type" value="Genomic_DNA"/>
</dbReference>
<dbReference type="GO" id="GO:0006310">
    <property type="term" value="P:DNA recombination"/>
    <property type="evidence" value="ECO:0007669"/>
    <property type="project" value="InterPro"/>
</dbReference>
<reference evidence="1 2" key="1">
    <citation type="journal article" date="2015" name="Genome Announc.">
        <title>Expanding the biotechnology potential of lactobacilli through comparative genomics of 213 strains and associated genera.</title>
        <authorList>
            <person name="Sun Z."/>
            <person name="Harris H.M."/>
            <person name="McCann A."/>
            <person name="Guo C."/>
            <person name="Argimon S."/>
            <person name="Zhang W."/>
            <person name="Yang X."/>
            <person name="Jeffery I.B."/>
            <person name="Cooney J.C."/>
            <person name="Kagawa T.F."/>
            <person name="Liu W."/>
            <person name="Song Y."/>
            <person name="Salvetti E."/>
            <person name="Wrobel A."/>
            <person name="Rasinkangas P."/>
            <person name="Parkhill J."/>
            <person name="Rea M.C."/>
            <person name="O'Sullivan O."/>
            <person name="Ritari J."/>
            <person name="Douillard F.P."/>
            <person name="Paul Ross R."/>
            <person name="Yang R."/>
            <person name="Briner A.E."/>
            <person name="Felis G.E."/>
            <person name="de Vos W.M."/>
            <person name="Barrangou R."/>
            <person name="Klaenhammer T.R."/>
            <person name="Caufield P.W."/>
            <person name="Cui Y."/>
            <person name="Zhang H."/>
            <person name="O'Toole P.W."/>
        </authorList>
    </citation>
    <scope>NUCLEOTIDE SEQUENCE [LARGE SCALE GENOMIC DNA]</scope>
    <source>
        <strain evidence="1 2">DSM 19519</strain>
    </source>
</reference>
<gene>
    <name evidence="1" type="ORF">FC92_GL001088</name>
</gene>
<dbReference type="InterPro" id="IPR036614">
    <property type="entry name" value="RusA-like_sf"/>
</dbReference>
<comment type="caution">
    <text evidence="1">The sequence shown here is derived from an EMBL/GenBank/DDBJ whole genome shotgun (WGS) entry which is preliminary data.</text>
</comment>
<dbReference type="AlphaFoldDB" id="A0A0R1MJ75"/>
<evidence type="ECO:0000313" key="1">
    <source>
        <dbReference type="EMBL" id="KRL08015.1"/>
    </source>
</evidence>
<dbReference type="GO" id="GO:0006281">
    <property type="term" value="P:DNA repair"/>
    <property type="evidence" value="ECO:0007669"/>
    <property type="project" value="InterPro"/>
</dbReference>
<accession>A0A0R1MJ75</accession>
<dbReference type="Gene3D" id="3.30.1330.70">
    <property type="entry name" value="Holliday junction resolvase RusA"/>
    <property type="match status" value="1"/>
</dbReference>
<name>A0A0R1MJ75_9LACO</name>
<evidence type="ECO:0000313" key="2">
    <source>
        <dbReference type="Proteomes" id="UP000051448"/>
    </source>
</evidence>
<proteinExistence type="predicted"/>
<sequence>MKHQDFKKEQTGDGHWYLDCGFVLKRKNQDCNNFFKILIDSFIGLAIEDDKNILPRVQWLDYDTKNPKTMIYLHKVNQLELLNVKEGMK</sequence>
<organism evidence="1 2">
    <name type="scientific">Liquorilactobacillus hordei DSM 19519</name>
    <dbReference type="NCBI Taxonomy" id="1423759"/>
    <lineage>
        <taxon>Bacteria</taxon>
        <taxon>Bacillati</taxon>
        <taxon>Bacillota</taxon>
        <taxon>Bacilli</taxon>
        <taxon>Lactobacillales</taxon>
        <taxon>Lactobacillaceae</taxon>
        <taxon>Liquorilactobacillus</taxon>
    </lineage>
</organism>
<protein>
    <submittedName>
        <fullName evidence="1">Uncharacterized protein</fullName>
    </submittedName>
</protein>
<keyword evidence="2" id="KW-1185">Reference proteome</keyword>